<protein>
    <recommendedName>
        <fullName evidence="1">FlgO domain-containing protein</fullName>
    </recommendedName>
</protein>
<name>A0AA48HLH4_9ALTE</name>
<proteinExistence type="predicted"/>
<evidence type="ECO:0000259" key="1">
    <source>
        <dbReference type="Pfam" id="PF17680"/>
    </source>
</evidence>
<reference evidence="2" key="1">
    <citation type="submission" date="2023-01" db="EMBL/GenBank/DDBJ databases">
        <title>Complete genome sequence of Planctobacterium marinum strain Dej080120_11.</title>
        <authorList>
            <person name="Ueki S."/>
            <person name="Maruyama F."/>
        </authorList>
    </citation>
    <scope>NUCLEOTIDE SEQUENCE</scope>
    <source>
        <strain evidence="2">Dej080120_11</strain>
    </source>
</reference>
<keyword evidence="3" id="KW-1185">Reference proteome</keyword>
<sequence length="248" mass="27136">MQSMIKLNLKINLKSVGTAAILLSLAGCESTFFATSNSDGEIIENPYSETASVEMSDEPQGNKRNKSDLEVAMLPAAPPPQHQITAILPVPKQSFRPAFTHKALSDYAEQMTMNLLQRTKHITPNSRIGIASFVDFSQGLQSPTVLGNRLAESFITELQSYGLAIVDFKAMDAIQVTPQGDLFFERSGPRGEMQFVLTGTMHRSGRGVEVNVRIVNVFDKVTVASTKGFIPHFIVASLTPDYILVESD</sequence>
<accession>A0AA48HLH4</accession>
<dbReference type="KEGG" id="pmaw:MACH26_29550"/>
<gene>
    <name evidence="2" type="ORF">MACH26_29550</name>
</gene>
<dbReference type="PROSITE" id="PS51257">
    <property type="entry name" value="PROKAR_LIPOPROTEIN"/>
    <property type="match status" value="1"/>
</dbReference>
<evidence type="ECO:0000313" key="3">
    <source>
        <dbReference type="Proteomes" id="UP001333710"/>
    </source>
</evidence>
<dbReference type="Proteomes" id="UP001333710">
    <property type="component" value="Chromosome"/>
</dbReference>
<dbReference type="InterPro" id="IPR041215">
    <property type="entry name" value="FlgO_dom"/>
</dbReference>
<dbReference type="Pfam" id="PF17680">
    <property type="entry name" value="FlgO"/>
    <property type="match status" value="1"/>
</dbReference>
<feature type="domain" description="FlgO" evidence="1">
    <location>
        <begin position="109"/>
        <end position="232"/>
    </location>
</feature>
<evidence type="ECO:0000313" key="2">
    <source>
        <dbReference type="EMBL" id="BDX07434.1"/>
    </source>
</evidence>
<dbReference type="EMBL" id="AP027272">
    <property type="protein sequence ID" value="BDX07434.1"/>
    <property type="molecule type" value="Genomic_DNA"/>
</dbReference>
<organism evidence="2 3">
    <name type="scientific">Planctobacterium marinum</name>
    <dbReference type="NCBI Taxonomy" id="1631968"/>
    <lineage>
        <taxon>Bacteria</taxon>
        <taxon>Pseudomonadati</taxon>
        <taxon>Pseudomonadota</taxon>
        <taxon>Gammaproteobacteria</taxon>
        <taxon>Alteromonadales</taxon>
        <taxon>Alteromonadaceae</taxon>
        <taxon>Planctobacterium</taxon>
    </lineage>
</organism>
<dbReference type="AlphaFoldDB" id="A0AA48HLH4"/>